<accession>A0A9X1K2X0</accession>
<organism evidence="1 2">
    <name type="scientific">Roseobacter insulae</name>
    <dbReference type="NCBI Taxonomy" id="2859783"/>
    <lineage>
        <taxon>Bacteria</taxon>
        <taxon>Pseudomonadati</taxon>
        <taxon>Pseudomonadota</taxon>
        <taxon>Alphaproteobacteria</taxon>
        <taxon>Rhodobacterales</taxon>
        <taxon>Roseobacteraceae</taxon>
        <taxon>Roseobacter</taxon>
    </lineage>
</organism>
<comment type="caution">
    <text evidence="1">The sequence shown here is derived from an EMBL/GenBank/DDBJ whole genome shotgun (WGS) entry which is preliminary data.</text>
</comment>
<dbReference type="Proteomes" id="UP001138661">
    <property type="component" value="Unassembled WGS sequence"/>
</dbReference>
<evidence type="ECO:0000313" key="1">
    <source>
        <dbReference type="EMBL" id="MBW4710714.1"/>
    </source>
</evidence>
<reference evidence="1" key="1">
    <citation type="submission" date="2021-07" db="EMBL/GenBank/DDBJ databases">
        <title>Roseobacter insulae sp. nov., isolated from a tidal flat.</title>
        <authorList>
            <person name="Park S."/>
            <person name="Yoon J.-H."/>
        </authorList>
    </citation>
    <scope>NUCLEOTIDE SEQUENCE</scope>
    <source>
        <strain evidence="1">YSTF-M11</strain>
    </source>
</reference>
<protein>
    <submittedName>
        <fullName evidence="1">Uncharacterized protein</fullName>
    </submittedName>
</protein>
<name>A0A9X1K2X0_9RHOB</name>
<dbReference type="RefSeq" id="WP_219507804.1">
    <property type="nucleotide sequence ID" value="NZ_JAHXDN010000010.1"/>
</dbReference>
<gene>
    <name evidence="1" type="ORF">KX928_23235</name>
</gene>
<dbReference type="AlphaFoldDB" id="A0A9X1K2X0"/>
<sequence length="117" mass="13529">MAEKWDPVTAADQTLIFTLQIFVFEIHKRPEDMKMHAAILRDVLPHVTQDHPIIEPMIAPARMYVENIEADCWSGGEYYDAKRALTDFARWRAARSWEVFQAQQPQPAEKEVQSAST</sequence>
<dbReference type="EMBL" id="JAHXDN010000010">
    <property type="protein sequence ID" value="MBW4710714.1"/>
    <property type="molecule type" value="Genomic_DNA"/>
</dbReference>
<evidence type="ECO:0000313" key="2">
    <source>
        <dbReference type="Proteomes" id="UP001138661"/>
    </source>
</evidence>
<keyword evidence="2" id="KW-1185">Reference proteome</keyword>
<proteinExistence type="predicted"/>